<dbReference type="Gene3D" id="3.30.200.20">
    <property type="entry name" value="Phosphorylase Kinase, domain 1"/>
    <property type="match status" value="1"/>
</dbReference>
<feature type="domain" description="Aminoglycoside phosphotransferase" evidence="1">
    <location>
        <begin position="74"/>
        <end position="277"/>
    </location>
</feature>
<dbReference type="InterPro" id="IPR051678">
    <property type="entry name" value="AGP_Transferase"/>
</dbReference>
<proteinExistence type="predicted"/>
<dbReference type="Gene3D" id="3.90.1200.10">
    <property type="match status" value="1"/>
</dbReference>
<gene>
    <name evidence="2" type="ORF">J5Y06_16235</name>
</gene>
<dbReference type="Pfam" id="PF01636">
    <property type="entry name" value="APH"/>
    <property type="match status" value="1"/>
</dbReference>
<protein>
    <submittedName>
        <fullName evidence="2">Phosphotransferase family protein</fullName>
    </submittedName>
</protein>
<name>A0A8J7UKZ6_9HYPH</name>
<dbReference type="EMBL" id="JAGIYY010000006">
    <property type="protein sequence ID" value="MBP0440204.1"/>
    <property type="molecule type" value="Genomic_DNA"/>
</dbReference>
<reference evidence="2" key="1">
    <citation type="submission" date="2021-03" db="EMBL/GenBank/DDBJ databases">
        <title>Genome sequencing and assembly of Tianweitania sediminis.</title>
        <authorList>
            <person name="Chhetri G."/>
        </authorList>
    </citation>
    <scope>NUCLEOTIDE SEQUENCE</scope>
    <source>
        <strain evidence="2">Z8</strain>
    </source>
</reference>
<dbReference type="SUPFAM" id="SSF56112">
    <property type="entry name" value="Protein kinase-like (PK-like)"/>
    <property type="match status" value="1"/>
</dbReference>
<dbReference type="Proteomes" id="UP000666240">
    <property type="component" value="Unassembled WGS sequence"/>
</dbReference>
<keyword evidence="3" id="KW-1185">Reference proteome</keyword>
<comment type="caution">
    <text evidence="2">The sequence shown here is derived from an EMBL/GenBank/DDBJ whole genome shotgun (WGS) entry which is preliminary data.</text>
</comment>
<dbReference type="CDD" id="cd05154">
    <property type="entry name" value="ACAD10_11_N-like"/>
    <property type="match status" value="1"/>
</dbReference>
<organism evidence="2 3">
    <name type="scientific">Tianweitania sediminis</name>
    <dbReference type="NCBI Taxonomy" id="1502156"/>
    <lineage>
        <taxon>Bacteria</taxon>
        <taxon>Pseudomonadati</taxon>
        <taxon>Pseudomonadota</taxon>
        <taxon>Alphaproteobacteria</taxon>
        <taxon>Hyphomicrobiales</taxon>
        <taxon>Phyllobacteriaceae</taxon>
        <taxon>Tianweitania</taxon>
    </lineage>
</organism>
<dbReference type="InterPro" id="IPR011009">
    <property type="entry name" value="Kinase-like_dom_sf"/>
</dbReference>
<evidence type="ECO:0000259" key="1">
    <source>
        <dbReference type="Pfam" id="PF01636"/>
    </source>
</evidence>
<dbReference type="AlphaFoldDB" id="A0A8J7UKZ6"/>
<dbReference type="InterPro" id="IPR041726">
    <property type="entry name" value="ACAD10_11_N"/>
</dbReference>
<dbReference type="InterPro" id="IPR002575">
    <property type="entry name" value="Aminoglycoside_PTrfase"/>
</dbReference>
<evidence type="ECO:0000313" key="3">
    <source>
        <dbReference type="Proteomes" id="UP000666240"/>
    </source>
</evidence>
<sequence length="361" mass="40766">MTRLQAKSQEQTEQPMPVFDAFNAEQVRERLTGYLLHSAEAITIGPLKRFTVGFSWVTYGFRANWIDGGKKVERELILRVGPPNGIFGPYRAFPEFVTLQALAGSAVPVPRVYWYSDDVTVLGAPFFVCDLVPGEAPIPWTHDGGPAFNEERRVVLGKQFVSALAALHDFAWQDTPVAAVEGIRDVRTTAVAQVNHWLGLLGQWSPERVPLLELAALWLRENAPVAERISITHGDYRIGNFLEIEGRITAILDWELVRLGDPMEDLGWVCLQAWRGRSPYMCHFFEREELRDRYSALTGREARLSDMAYWEAFGTFKLAVMHYGATDCFARRGFNDLRMAGMAAQIPRMLLQVESAMERAA</sequence>
<dbReference type="RefSeq" id="WP_209336229.1">
    <property type="nucleotide sequence ID" value="NZ_JAGIYY010000006.1"/>
</dbReference>
<dbReference type="PANTHER" id="PTHR21310">
    <property type="entry name" value="AMINOGLYCOSIDE PHOSPHOTRANSFERASE-RELATED-RELATED"/>
    <property type="match status" value="1"/>
</dbReference>
<dbReference type="PANTHER" id="PTHR21310:SF57">
    <property type="entry name" value="BLR2944 PROTEIN"/>
    <property type="match status" value="1"/>
</dbReference>
<evidence type="ECO:0000313" key="2">
    <source>
        <dbReference type="EMBL" id="MBP0440204.1"/>
    </source>
</evidence>
<accession>A0A8J7UKZ6</accession>